<reference evidence="2" key="1">
    <citation type="submission" date="2019-08" db="EMBL/GenBank/DDBJ databases">
        <authorList>
            <person name="Kucharzyk K."/>
            <person name="Murdoch R.W."/>
            <person name="Higgins S."/>
            <person name="Loffler F."/>
        </authorList>
    </citation>
    <scope>NUCLEOTIDE SEQUENCE</scope>
</reference>
<accession>A0A644SU44</accession>
<feature type="region of interest" description="Disordered" evidence="1">
    <location>
        <begin position="1"/>
        <end position="56"/>
    </location>
</feature>
<feature type="compositionally biased region" description="Polar residues" evidence="1">
    <location>
        <begin position="1"/>
        <end position="24"/>
    </location>
</feature>
<protein>
    <submittedName>
        <fullName evidence="2">Uncharacterized protein</fullName>
    </submittedName>
</protein>
<name>A0A644SU44_9ZZZZ</name>
<dbReference type="AlphaFoldDB" id="A0A644SU44"/>
<gene>
    <name evidence="2" type="ORF">SDC9_02700</name>
</gene>
<sequence>MVYIMQNDSQRISKHAQPSRQPIGSFQGRLASFANPDGRPGHSTTLTKECSRAANR</sequence>
<organism evidence="2">
    <name type="scientific">bioreactor metagenome</name>
    <dbReference type="NCBI Taxonomy" id="1076179"/>
    <lineage>
        <taxon>unclassified sequences</taxon>
        <taxon>metagenomes</taxon>
        <taxon>ecological metagenomes</taxon>
    </lineage>
</organism>
<dbReference type="EMBL" id="VSSQ01000004">
    <property type="protein sequence ID" value="MPL57202.1"/>
    <property type="molecule type" value="Genomic_DNA"/>
</dbReference>
<comment type="caution">
    <text evidence="2">The sequence shown here is derived from an EMBL/GenBank/DDBJ whole genome shotgun (WGS) entry which is preliminary data.</text>
</comment>
<evidence type="ECO:0000256" key="1">
    <source>
        <dbReference type="SAM" id="MobiDB-lite"/>
    </source>
</evidence>
<evidence type="ECO:0000313" key="2">
    <source>
        <dbReference type="EMBL" id="MPL57202.1"/>
    </source>
</evidence>
<proteinExistence type="predicted"/>